<evidence type="ECO:0000256" key="1">
    <source>
        <dbReference type="SAM" id="MobiDB-lite"/>
    </source>
</evidence>
<name>A0A1U7JFC1_9HYPH</name>
<organism evidence="2 3">
    <name type="scientific">Pseudovibrio exalbescens</name>
    <dbReference type="NCBI Taxonomy" id="197461"/>
    <lineage>
        <taxon>Bacteria</taxon>
        <taxon>Pseudomonadati</taxon>
        <taxon>Pseudomonadota</taxon>
        <taxon>Alphaproteobacteria</taxon>
        <taxon>Hyphomicrobiales</taxon>
        <taxon>Stappiaceae</taxon>
        <taxon>Pseudovibrio</taxon>
    </lineage>
</organism>
<dbReference type="AlphaFoldDB" id="A0A1U7JFC1"/>
<accession>A0A1U7JFC1</accession>
<reference evidence="2 3" key="1">
    <citation type="submission" date="2016-03" db="EMBL/GenBank/DDBJ databases">
        <title>Genome sequence of Nesiotobacter sp. nov., a moderately halophilic alphaproteobacterium isolated from the Yellow Sea, China.</title>
        <authorList>
            <person name="Zhang G."/>
            <person name="Zhang R."/>
        </authorList>
    </citation>
    <scope>NUCLEOTIDE SEQUENCE [LARGE SCALE GENOMIC DNA]</scope>
    <source>
        <strain evidence="2 3">WB1-6</strain>
    </source>
</reference>
<dbReference type="STRING" id="197461.A3843_12050"/>
<proteinExistence type="predicted"/>
<gene>
    <name evidence="2" type="ORF">A3843_12050</name>
</gene>
<dbReference type="EMBL" id="LVVZ01000019">
    <property type="protein sequence ID" value="OKL43388.1"/>
    <property type="molecule type" value="Genomic_DNA"/>
</dbReference>
<dbReference type="Proteomes" id="UP000185783">
    <property type="component" value="Unassembled WGS sequence"/>
</dbReference>
<keyword evidence="3" id="KW-1185">Reference proteome</keyword>
<protein>
    <submittedName>
        <fullName evidence="2">Uncharacterized protein</fullName>
    </submittedName>
</protein>
<feature type="region of interest" description="Disordered" evidence="1">
    <location>
        <begin position="1"/>
        <end position="21"/>
    </location>
</feature>
<evidence type="ECO:0000313" key="2">
    <source>
        <dbReference type="EMBL" id="OKL43388.1"/>
    </source>
</evidence>
<comment type="caution">
    <text evidence="2">The sequence shown here is derived from an EMBL/GenBank/DDBJ whole genome shotgun (WGS) entry which is preliminary data.</text>
</comment>
<sequence length="77" mass="8801">MTDQAHGQATKEAGIAGPRTAEHKKWAAQRIQQLLLAAPHLEEHYKHARQVIRAFRRPAFYEVSTRCNLSYLPKIGH</sequence>
<evidence type="ECO:0000313" key="3">
    <source>
        <dbReference type="Proteomes" id="UP000185783"/>
    </source>
</evidence>